<dbReference type="Pfam" id="PF00892">
    <property type="entry name" value="EamA"/>
    <property type="match status" value="2"/>
</dbReference>
<comment type="subcellular location">
    <subcellularLocation>
        <location evidence="1">Membrane</location>
        <topology evidence="1">Multi-pass membrane protein</topology>
    </subcellularLocation>
</comment>
<dbReference type="InterPro" id="IPR000620">
    <property type="entry name" value="EamA_dom"/>
</dbReference>
<dbReference type="InterPro" id="IPR037185">
    <property type="entry name" value="EmrE-like"/>
</dbReference>
<gene>
    <name evidence="6" type="ORF">CBP34_10660</name>
</gene>
<organism evidence="6 7">
    <name type="scientific">Acidovorax carolinensis</name>
    <dbReference type="NCBI Taxonomy" id="553814"/>
    <lineage>
        <taxon>Bacteria</taxon>
        <taxon>Pseudomonadati</taxon>
        <taxon>Pseudomonadota</taxon>
        <taxon>Betaproteobacteria</taxon>
        <taxon>Burkholderiales</taxon>
        <taxon>Comamonadaceae</taxon>
        <taxon>Acidovorax</taxon>
    </lineage>
</organism>
<name>A0A240U8B8_9BURK</name>
<dbReference type="KEGG" id="acin:CBP34_10660"/>
<reference evidence="6 7" key="1">
    <citation type="submission" date="2017-05" db="EMBL/GenBank/DDBJ databases">
        <title>Polyphasic characterization of four soil-derived phenanthrene-degrading Acidovorax strains and proposal of Acidovorax phenanthrenivorans sp. nov.</title>
        <authorList>
            <person name="Singleton D.R."/>
            <person name="Lee J."/>
            <person name="Dickey A.N."/>
            <person name="Stroud A."/>
            <person name="Scholl E.H."/>
            <person name="Wright F.A."/>
            <person name="Aitken M.D."/>
        </authorList>
    </citation>
    <scope>NUCLEOTIDE SEQUENCE [LARGE SCALE GENOMIC DNA]</scope>
    <source>
        <strain evidence="6">NA3</strain>
    </source>
</reference>
<protein>
    <submittedName>
        <fullName evidence="6">Permease</fullName>
    </submittedName>
</protein>
<evidence type="ECO:0000313" key="6">
    <source>
        <dbReference type="EMBL" id="ART53618.1"/>
    </source>
</evidence>
<dbReference type="PANTHER" id="PTHR32322:SF2">
    <property type="entry name" value="EAMA DOMAIN-CONTAINING PROTEIN"/>
    <property type="match status" value="1"/>
</dbReference>
<evidence type="ECO:0000256" key="1">
    <source>
        <dbReference type="ARBA" id="ARBA00004141"/>
    </source>
</evidence>
<dbReference type="Proteomes" id="UP000194432">
    <property type="component" value="Chromosome 1"/>
</dbReference>
<dbReference type="KEGG" id="acid:CBP33_10895"/>
<accession>A0A240U8B8</accession>
<keyword evidence="4" id="KW-1133">Transmembrane helix</keyword>
<dbReference type="AlphaFoldDB" id="A0A240U8B8"/>
<evidence type="ECO:0000313" key="7">
    <source>
        <dbReference type="Proteomes" id="UP000194432"/>
    </source>
</evidence>
<dbReference type="SUPFAM" id="SSF103481">
    <property type="entry name" value="Multidrug resistance efflux transporter EmrE"/>
    <property type="match status" value="2"/>
</dbReference>
<sequence length="298" mass="31148">MFMGPKTSAAVATILWGFTYVVSTTLLPHNPLLVAAVRALGGAFALLLFARHLPPPGWWNKLIVLGTLNAGLFFALLFISAMRLPGGVAAIFQALGPLFAILLGWAILKMKPSLLKIASVLIGVVGVALVVLKGNAGLDAIGIAAALGGTLSLALGGVLMNKWGKPPISMLAFTGWQLLVAGIELLLVALLADDLPTVITVTHIAGFVILAVLLTAVPFVLWFGAIARAGMVVVAPFFLLVPITAFVLDALIKGFVPTGLQIVGAVIVVAGLLLSQWTPKARRKHSRKVPQVPHAKHS</sequence>
<proteinExistence type="inferred from homology"/>
<keyword evidence="7" id="KW-1185">Reference proteome</keyword>
<evidence type="ECO:0000256" key="4">
    <source>
        <dbReference type="ARBA" id="ARBA00022989"/>
    </source>
</evidence>
<keyword evidence="3" id="KW-0812">Transmembrane</keyword>
<comment type="similarity">
    <text evidence="2">Belongs to the EamA transporter family.</text>
</comment>
<dbReference type="InterPro" id="IPR050638">
    <property type="entry name" value="AA-Vitamin_Transporters"/>
</dbReference>
<dbReference type="GO" id="GO:0016020">
    <property type="term" value="C:membrane"/>
    <property type="evidence" value="ECO:0007669"/>
    <property type="project" value="UniProtKB-SubCell"/>
</dbReference>
<dbReference type="EMBL" id="CP021361">
    <property type="protein sequence ID" value="ART53618.1"/>
    <property type="molecule type" value="Genomic_DNA"/>
</dbReference>
<keyword evidence="5" id="KW-0472">Membrane</keyword>
<evidence type="ECO:0000256" key="5">
    <source>
        <dbReference type="ARBA" id="ARBA00023136"/>
    </source>
</evidence>
<accession>A0A240TWY7</accession>
<evidence type="ECO:0000256" key="2">
    <source>
        <dbReference type="ARBA" id="ARBA00007362"/>
    </source>
</evidence>
<dbReference type="PANTHER" id="PTHR32322">
    <property type="entry name" value="INNER MEMBRANE TRANSPORTER"/>
    <property type="match status" value="1"/>
</dbReference>
<evidence type="ECO:0000256" key="3">
    <source>
        <dbReference type="ARBA" id="ARBA00022692"/>
    </source>
</evidence>